<keyword evidence="6" id="KW-0833">Ubl conjugation pathway</keyword>
<feature type="domain" description="USP" evidence="12">
    <location>
        <begin position="214"/>
        <end position="532"/>
    </location>
</feature>
<accession>A0A2G5BHV2</accession>
<dbReference type="PANTHER" id="PTHR24006">
    <property type="entry name" value="UBIQUITIN CARBOXYL-TERMINAL HYDROLASE"/>
    <property type="match status" value="1"/>
</dbReference>
<organism evidence="13 14">
    <name type="scientific">Coemansia reversa (strain ATCC 12441 / NRRL 1564)</name>
    <dbReference type="NCBI Taxonomy" id="763665"/>
    <lineage>
        <taxon>Eukaryota</taxon>
        <taxon>Fungi</taxon>
        <taxon>Fungi incertae sedis</taxon>
        <taxon>Zoopagomycota</taxon>
        <taxon>Kickxellomycotina</taxon>
        <taxon>Kickxellomycetes</taxon>
        <taxon>Kickxellales</taxon>
        <taxon>Kickxellaceae</taxon>
        <taxon>Coemansia</taxon>
    </lineage>
</organism>
<dbReference type="AlphaFoldDB" id="A0A2G5BHV2"/>
<dbReference type="Gene3D" id="3.90.70.10">
    <property type="entry name" value="Cysteine proteinases"/>
    <property type="match status" value="1"/>
</dbReference>
<dbReference type="GO" id="GO:0004843">
    <property type="term" value="F:cysteine-type deubiquitinase activity"/>
    <property type="evidence" value="ECO:0007669"/>
    <property type="project" value="UniProtKB-EC"/>
</dbReference>
<dbReference type="InterPro" id="IPR029346">
    <property type="entry name" value="USP_C"/>
</dbReference>
<sequence length="1190" mass="135378">MEIKREEENDALNPLQEDELHSDSETPSSLKAVGAEEGSPVDGLEPKQYKGLSEEGHGVFHWEVDNWTQLPDRAVSKTFTVAGHDWDILLFPRGNQASEIVSLYIEHKPNTRKETTADWHLCAMFCLTMSNIDDPELFRHSHTHHRYVPEESDWGFTKFTELRHIMTPADAETPPLLDGGRVRISAFVRVIKDPLGVLWHNFHNYSSRKQTGYVGMRNQGATCYMNSLLQSLYFTNEFRNAVYQIPTENDDPKKSVALALQRVFYNLQVSEETVDTTELTKSFGWDTVESFMQHDVQEFNRVLQDNLETKMKGTEADGAVARLFEGKMKSYIRCVNVDYESSRVENYYDISLNVKGCATLRDSFANYCEVETLEGENKYQAEGYGLQDARKGVIFESFPPVLQLQLKRFEYDFMRDAMVKINDRHEFPPTIDLQEFLSDDADRSMSWKYVLHGVLVHSGDLHSGHYFGLLRPTTEDKWYRFDDDRVVPVTRDEVFEEYYGGEFPQPPGQPGMRARPSIKRYTNAYMLVYIREALRDRVLNAGDAPIPEHLLKRIQEERDEDARRQLEKEALASSLMVQVAGGAQFSRHRGFDLSYFDQRQAADNALFAERLPRTMTLREFSALYAERTGQNPDSFRLWSMVGRVNKTVRCEQPLAADDLTLAQVLEARSSRWSELRLFCESYSDNAPDPEGLASRPLTEVSLVHIKFYDPSCTQMGGVGNIYIQGEQRIADIVPTIRTMIGVPADTPLMLFEEVKPTLIEELDPTVTFQKAEIQSGDIICVQRAIGPEESYPLPLVPDYFDDVQNRVSVRFIRRPSRGDEDYTPDSTTDRVLVLAASTKTSYDRIAQWVADQVGMRDPLKLRFYTVSPTGQPRQPVRRMASTTLADMLPSAMFVNPTLNAEGLLEYTVMYEPLEVNIVQIESMRNLRVTYVGKTIRDEHQVEVLVPKVGTAQQLMEATYGKHRWSTTVATSSTQALFATILCEERLADLGSPGVSDIVAEHQAEDTEVSQMDEDADAADSRQLEVFHFYRDLPQTHSIPFLFTIYRNEPWSETWQRLQRRLGMGEKELKNLGVGVVSKDTGRTASGSPQPMEQTTPPPSAPISAESEGVEVAESRPESVESSDTNSNALQTAEINDNMCLWDILQQMVEANTDNKDVDNSGIAGFIGLNHVDRVSRHRNLQHERAIRILN</sequence>
<comment type="subcellular location">
    <subcellularLocation>
        <location evidence="2">Nucleus</location>
    </subcellularLocation>
</comment>
<dbReference type="EC" id="3.4.19.12" evidence="4"/>
<dbReference type="Proteomes" id="UP000242474">
    <property type="component" value="Unassembled WGS sequence"/>
</dbReference>
<name>A0A2G5BHV2_COERN</name>
<feature type="region of interest" description="Disordered" evidence="10">
    <location>
        <begin position="1072"/>
        <end position="1126"/>
    </location>
</feature>
<comment type="catalytic activity">
    <reaction evidence="1">
        <text>Thiol-dependent hydrolysis of ester, thioester, amide, peptide and isopeptide bonds formed by the C-terminal Gly of ubiquitin (a 76-residue protein attached to proteins as an intracellular targeting signal).</text>
        <dbReference type="EC" id="3.4.19.12"/>
    </reaction>
</comment>
<feature type="compositionally biased region" description="Polar residues" evidence="10">
    <location>
        <begin position="1082"/>
        <end position="1094"/>
    </location>
</feature>
<dbReference type="Pfam" id="PF22486">
    <property type="entry name" value="MATH_2"/>
    <property type="match status" value="1"/>
</dbReference>
<evidence type="ECO:0000313" key="14">
    <source>
        <dbReference type="Proteomes" id="UP000242474"/>
    </source>
</evidence>
<dbReference type="EMBL" id="KZ303489">
    <property type="protein sequence ID" value="PIA18575.1"/>
    <property type="molecule type" value="Genomic_DNA"/>
</dbReference>
<evidence type="ECO:0000259" key="12">
    <source>
        <dbReference type="PROSITE" id="PS50235"/>
    </source>
</evidence>
<keyword evidence="14" id="KW-1185">Reference proteome</keyword>
<evidence type="ECO:0000256" key="3">
    <source>
        <dbReference type="ARBA" id="ARBA00009085"/>
    </source>
</evidence>
<evidence type="ECO:0000256" key="9">
    <source>
        <dbReference type="ARBA" id="ARBA00023242"/>
    </source>
</evidence>
<dbReference type="GO" id="GO:0005634">
    <property type="term" value="C:nucleus"/>
    <property type="evidence" value="ECO:0007669"/>
    <property type="project" value="UniProtKB-SubCell"/>
</dbReference>
<evidence type="ECO:0000256" key="6">
    <source>
        <dbReference type="ARBA" id="ARBA00022786"/>
    </source>
</evidence>
<dbReference type="PROSITE" id="PS00973">
    <property type="entry name" value="USP_2"/>
    <property type="match status" value="1"/>
</dbReference>
<dbReference type="GO" id="GO:0031647">
    <property type="term" value="P:regulation of protein stability"/>
    <property type="evidence" value="ECO:0007669"/>
    <property type="project" value="TreeGrafter"/>
</dbReference>
<dbReference type="PANTHER" id="PTHR24006:SF644">
    <property type="entry name" value="UBIQUITIN CARBOXYL-TERMINAL HYDROLASE 7"/>
    <property type="match status" value="1"/>
</dbReference>
<evidence type="ECO:0000256" key="2">
    <source>
        <dbReference type="ARBA" id="ARBA00004123"/>
    </source>
</evidence>
<evidence type="ECO:0000313" key="13">
    <source>
        <dbReference type="EMBL" id="PIA18575.1"/>
    </source>
</evidence>
<dbReference type="PROSITE" id="PS50235">
    <property type="entry name" value="USP_3"/>
    <property type="match status" value="1"/>
</dbReference>
<dbReference type="InterPro" id="IPR002083">
    <property type="entry name" value="MATH/TRAF_dom"/>
</dbReference>
<protein>
    <recommendedName>
        <fullName evidence="4">ubiquitinyl hydrolase 1</fullName>
        <ecNumber evidence="4">3.4.19.12</ecNumber>
    </recommendedName>
</protein>
<dbReference type="Gene3D" id="3.10.20.90">
    <property type="entry name" value="Phosphatidylinositol 3-kinase Catalytic Subunit, Chain A, domain 1"/>
    <property type="match status" value="2"/>
</dbReference>
<feature type="domain" description="MATH" evidence="11">
    <location>
        <begin position="57"/>
        <end position="188"/>
    </location>
</feature>
<dbReference type="GO" id="GO:0006508">
    <property type="term" value="P:proteolysis"/>
    <property type="evidence" value="ECO:0007669"/>
    <property type="project" value="UniProtKB-KW"/>
</dbReference>
<keyword evidence="5" id="KW-0645">Protease</keyword>
<dbReference type="InterPro" id="IPR028889">
    <property type="entry name" value="USP"/>
</dbReference>
<dbReference type="STRING" id="763665.A0A2G5BHV2"/>
<dbReference type="Pfam" id="PF14533">
    <property type="entry name" value="USP7_C2"/>
    <property type="match status" value="1"/>
</dbReference>
<dbReference type="InterPro" id="IPR038765">
    <property type="entry name" value="Papain-like_cys_pep_sf"/>
</dbReference>
<dbReference type="Gene3D" id="2.60.210.10">
    <property type="entry name" value="Apoptosis, Tumor Necrosis Factor Receptor Associated Protein 2, Chain A"/>
    <property type="match status" value="1"/>
</dbReference>
<dbReference type="CDD" id="cd02659">
    <property type="entry name" value="peptidase_C19C"/>
    <property type="match status" value="1"/>
</dbReference>
<dbReference type="SUPFAM" id="SSF54001">
    <property type="entry name" value="Cysteine proteinases"/>
    <property type="match status" value="1"/>
</dbReference>
<keyword evidence="7" id="KW-0378">Hydrolase</keyword>
<dbReference type="GO" id="GO:0005829">
    <property type="term" value="C:cytosol"/>
    <property type="evidence" value="ECO:0007669"/>
    <property type="project" value="TreeGrafter"/>
</dbReference>
<evidence type="ECO:0000256" key="5">
    <source>
        <dbReference type="ARBA" id="ARBA00022670"/>
    </source>
</evidence>
<evidence type="ECO:0000259" key="11">
    <source>
        <dbReference type="PROSITE" id="PS50144"/>
    </source>
</evidence>
<evidence type="ECO:0000256" key="7">
    <source>
        <dbReference type="ARBA" id="ARBA00022801"/>
    </source>
</evidence>
<dbReference type="GO" id="GO:0016579">
    <property type="term" value="P:protein deubiquitination"/>
    <property type="evidence" value="ECO:0007669"/>
    <property type="project" value="InterPro"/>
</dbReference>
<dbReference type="SUPFAM" id="SSF49599">
    <property type="entry name" value="TRAF domain-like"/>
    <property type="match status" value="1"/>
</dbReference>
<dbReference type="PROSITE" id="PS00972">
    <property type="entry name" value="USP_1"/>
    <property type="match status" value="1"/>
</dbReference>
<dbReference type="OrthoDB" id="289038at2759"/>
<gene>
    <name evidence="13" type="ORF">COEREDRAFT_91001</name>
</gene>
<proteinExistence type="inferred from homology"/>
<evidence type="ECO:0000256" key="10">
    <source>
        <dbReference type="SAM" id="MobiDB-lite"/>
    </source>
</evidence>
<dbReference type="FunFam" id="3.90.70.10:FF:000005">
    <property type="entry name" value="Ubiquitin carboxyl-terminal hydrolase 7"/>
    <property type="match status" value="1"/>
</dbReference>
<dbReference type="InterPro" id="IPR024729">
    <property type="entry name" value="USP7_ICP0-binding_dom"/>
</dbReference>
<evidence type="ECO:0000256" key="1">
    <source>
        <dbReference type="ARBA" id="ARBA00000707"/>
    </source>
</evidence>
<evidence type="ECO:0000256" key="8">
    <source>
        <dbReference type="ARBA" id="ARBA00022807"/>
    </source>
</evidence>
<keyword evidence="9" id="KW-0539">Nucleus</keyword>
<dbReference type="Pfam" id="PF12436">
    <property type="entry name" value="USP7_ICP0_bdg"/>
    <property type="match status" value="1"/>
</dbReference>
<reference evidence="13 14" key="1">
    <citation type="journal article" date="2015" name="Genome Biol. Evol.">
        <title>Phylogenomic analyses indicate that early fungi evolved digesting cell walls of algal ancestors of land plants.</title>
        <authorList>
            <person name="Chang Y."/>
            <person name="Wang S."/>
            <person name="Sekimoto S."/>
            <person name="Aerts A.L."/>
            <person name="Choi C."/>
            <person name="Clum A."/>
            <person name="LaButti K.M."/>
            <person name="Lindquist E.A."/>
            <person name="Yee Ngan C."/>
            <person name="Ohm R.A."/>
            <person name="Salamov A.A."/>
            <person name="Grigoriev I.V."/>
            <person name="Spatafora J.W."/>
            <person name="Berbee M.L."/>
        </authorList>
    </citation>
    <scope>NUCLEOTIDE SEQUENCE [LARGE SCALE GENOMIC DNA]</scope>
    <source>
        <strain evidence="13 14">NRRL 1564</strain>
    </source>
</reference>
<dbReference type="InterPro" id="IPR050164">
    <property type="entry name" value="Peptidase_C19"/>
</dbReference>
<dbReference type="InterPro" id="IPR008974">
    <property type="entry name" value="TRAF-like"/>
</dbReference>
<evidence type="ECO:0000256" key="4">
    <source>
        <dbReference type="ARBA" id="ARBA00012759"/>
    </source>
</evidence>
<dbReference type="GO" id="GO:0140492">
    <property type="term" value="F:metal-dependent deubiquitinase activity"/>
    <property type="evidence" value="ECO:0007669"/>
    <property type="project" value="UniProtKB-ARBA"/>
</dbReference>
<keyword evidence="8" id="KW-0788">Thiol protease</keyword>
<feature type="region of interest" description="Disordered" evidence="10">
    <location>
        <begin position="1"/>
        <end position="49"/>
    </location>
</feature>
<feature type="compositionally biased region" description="Low complexity" evidence="10">
    <location>
        <begin position="1101"/>
        <end position="1111"/>
    </location>
</feature>
<dbReference type="Pfam" id="PF00443">
    <property type="entry name" value="UCH"/>
    <property type="match status" value="1"/>
</dbReference>
<dbReference type="PROSITE" id="PS50144">
    <property type="entry name" value="MATH"/>
    <property type="match status" value="1"/>
</dbReference>
<comment type="similarity">
    <text evidence="3">Belongs to the peptidase C19 family.</text>
</comment>
<dbReference type="SMART" id="SM00061">
    <property type="entry name" value="MATH"/>
    <property type="match status" value="1"/>
</dbReference>
<dbReference type="InterPro" id="IPR001394">
    <property type="entry name" value="Peptidase_C19_UCH"/>
</dbReference>
<dbReference type="InterPro" id="IPR018200">
    <property type="entry name" value="USP_CS"/>
</dbReference>